<dbReference type="CDD" id="cd13118">
    <property type="entry name" value="POLO_box_1"/>
    <property type="match status" value="1"/>
</dbReference>
<reference evidence="3" key="1">
    <citation type="journal article" date="2020" name="Fungal Divers.">
        <title>Resolving the Mortierellaceae phylogeny through synthesis of multi-gene phylogenetics and phylogenomics.</title>
        <authorList>
            <person name="Vandepol N."/>
            <person name="Liber J."/>
            <person name="Desiro A."/>
            <person name="Na H."/>
            <person name="Kennedy M."/>
            <person name="Barry K."/>
            <person name="Grigoriev I.V."/>
            <person name="Miller A.N."/>
            <person name="O'Donnell K."/>
            <person name="Stajich J.E."/>
            <person name="Bonito G."/>
        </authorList>
    </citation>
    <scope>NUCLEOTIDE SEQUENCE</scope>
    <source>
        <strain evidence="3">NVP60</strain>
    </source>
</reference>
<evidence type="ECO:0000313" key="4">
    <source>
        <dbReference type="Proteomes" id="UP000823405"/>
    </source>
</evidence>
<evidence type="ECO:0000256" key="1">
    <source>
        <dbReference type="SAM" id="MobiDB-lite"/>
    </source>
</evidence>
<comment type="caution">
    <text evidence="3">The sequence shown here is derived from an EMBL/GenBank/DDBJ whole genome shotgun (WGS) entry which is preliminary data.</text>
</comment>
<keyword evidence="3" id="KW-0808">Transferase</keyword>
<feature type="domain" description="POLO box" evidence="2">
    <location>
        <begin position="317"/>
        <end position="402"/>
    </location>
</feature>
<feature type="compositionally biased region" description="Basic residues" evidence="1">
    <location>
        <begin position="549"/>
        <end position="560"/>
    </location>
</feature>
<dbReference type="OrthoDB" id="408964at2759"/>
<dbReference type="Pfam" id="PF00659">
    <property type="entry name" value="POLO_box"/>
    <property type="match status" value="2"/>
</dbReference>
<dbReference type="InterPro" id="IPR000959">
    <property type="entry name" value="POLO_box_dom"/>
</dbReference>
<sequence>MHLHNTNNTPHPLREDMTVQALTSKPERLRQVSSYTDNISNELQLSRQIKNARRLDPSQPAEGTQKLGSQGETELYLRSLIEARRAGQLEYPSRDQLVPTAPEVFVVRWVNYQHRYGFGFQLSNSVFGVICNDNVTVVLSPNGDDIEIIHGTANLNSTSGSLPAHQKSRHRKDKEDSSRTASGTPSSKNPPGSNSSNRTIEVEKDEIQPGAAIRATARSTEARSGDTTSSRTAITVRSTSRKVRSATGSVVKALDTYDKLDDEEYLKTLERSYCRMRDFPPLFEKKVALLNNFKDFMLNCLKGTPPWTYVDVDLRRNMPFLTDIFQKVHVVSRLSNGITQVNFADHSKIVLSQRGQVVTFMDNDEKRRRVTLTTRQALSAEFFYDLEDPKDQNRTVLEELKQITHNRAVQDALDQKRERDLFDQNHDGRSEALQSHQHQKRETRPAFNPEKDIDLYLFPRPNLAGQMARASKGMLLSTEYLLEANEDASQIAETPITNDDKKVVIRKMTFKALHTQIVLRLRIAQRLMRDRAMDLAEERLEKEKDGAHPRRRHRSKHPQHLHNEEEDVSSRVKTEPMSEVLEDELYIDRQWENVRIKIEKEEY</sequence>
<feature type="region of interest" description="Disordered" evidence="1">
    <location>
        <begin position="51"/>
        <end position="70"/>
    </location>
</feature>
<dbReference type="AlphaFoldDB" id="A0A9P6R7U5"/>
<dbReference type="InterPro" id="IPR036947">
    <property type="entry name" value="POLO_box_dom_sf"/>
</dbReference>
<dbReference type="Proteomes" id="UP000823405">
    <property type="component" value="Unassembled WGS sequence"/>
</dbReference>
<dbReference type="InterPro" id="IPR033701">
    <property type="entry name" value="POLO_box_1"/>
</dbReference>
<feature type="region of interest" description="Disordered" evidence="1">
    <location>
        <begin position="154"/>
        <end position="234"/>
    </location>
</feature>
<accession>A0A9P6R7U5</accession>
<evidence type="ECO:0000259" key="2">
    <source>
        <dbReference type="PROSITE" id="PS50078"/>
    </source>
</evidence>
<keyword evidence="3" id="KW-0418">Kinase</keyword>
<dbReference type="PROSITE" id="PS50078">
    <property type="entry name" value="POLO_BOX"/>
    <property type="match status" value="2"/>
</dbReference>
<dbReference type="GO" id="GO:0016301">
    <property type="term" value="F:kinase activity"/>
    <property type="evidence" value="ECO:0007669"/>
    <property type="project" value="UniProtKB-KW"/>
</dbReference>
<feature type="compositionally biased region" description="Low complexity" evidence="1">
    <location>
        <begin position="182"/>
        <end position="197"/>
    </location>
</feature>
<keyword evidence="4" id="KW-1185">Reference proteome</keyword>
<feature type="compositionally biased region" description="Polar residues" evidence="1">
    <location>
        <begin position="225"/>
        <end position="234"/>
    </location>
</feature>
<evidence type="ECO:0000313" key="3">
    <source>
        <dbReference type="EMBL" id="KAG0314328.1"/>
    </source>
</evidence>
<dbReference type="Gene3D" id="3.30.1120.30">
    <property type="entry name" value="POLO box domain"/>
    <property type="match status" value="2"/>
</dbReference>
<protein>
    <submittedName>
        <fullName evidence="3">Cell cycle serine/threonine-protein kinase cdc5/MSD2</fullName>
    </submittedName>
</protein>
<name>A0A9P6R7U5_9FUNG</name>
<feature type="domain" description="POLO box" evidence="2">
    <location>
        <begin position="105"/>
        <end position="182"/>
    </location>
</feature>
<dbReference type="EMBL" id="JAAAIN010000451">
    <property type="protein sequence ID" value="KAG0314328.1"/>
    <property type="molecule type" value="Genomic_DNA"/>
</dbReference>
<proteinExistence type="predicted"/>
<dbReference type="SUPFAM" id="SSF82615">
    <property type="entry name" value="Polo-box domain"/>
    <property type="match status" value="2"/>
</dbReference>
<gene>
    <name evidence="3" type="primary">CDC5_1</name>
    <name evidence="3" type="ORF">BGZ97_009409</name>
</gene>
<organism evidence="3 4">
    <name type="scientific">Linnemannia gamsii</name>
    <dbReference type="NCBI Taxonomy" id="64522"/>
    <lineage>
        <taxon>Eukaryota</taxon>
        <taxon>Fungi</taxon>
        <taxon>Fungi incertae sedis</taxon>
        <taxon>Mucoromycota</taxon>
        <taxon>Mortierellomycotina</taxon>
        <taxon>Mortierellomycetes</taxon>
        <taxon>Mortierellales</taxon>
        <taxon>Mortierellaceae</taxon>
        <taxon>Linnemannia</taxon>
    </lineage>
</organism>
<feature type="region of interest" description="Disordered" evidence="1">
    <location>
        <begin position="540"/>
        <end position="575"/>
    </location>
</feature>